<accession>U6GX27</accession>
<feature type="non-terminal residue" evidence="3">
    <location>
        <position position="320"/>
    </location>
</feature>
<evidence type="ECO:0000256" key="1">
    <source>
        <dbReference type="SAM" id="MobiDB-lite"/>
    </source>
</evidence>
<keyword evidence="2" id="KW-0812">Transmembrane</keyword>
<feature type="region of interest" description="Disordered" evidence="1">
    <location>
        <begin position="1"/>
        <end position="26"/>
    </location>
</feature>
<protein>
    <submittedName>
        <fullName evidence="3">Uncharacterized protein</fullName>
    </submittedName>
</protein>
<name>U6GX27_EIMAC</name>
<dbReference type="GeneID" id="25274900"/>
<evidence type="ECO:0000256" key="2">
    <source>
        <dbReference type="SAM" id="Phobius"/>
    </source>
</evidence>
<dbReference type="VEuPathDB" id="ToxoDB:EAH_00068330"/>
<keyword evidence="2" id="KW-0472">Membrane</keyword>
<gene>
    <name evidence="3" type="ORF">EAH_00068330</name>
</gene>
<sequence>MESPEQAGASSEAASPGETAPEGAHSFDAAIAAAEAAAAAAAVQSLEGGESDCMSNLSCCSEKPRRARFVRCLGPAAATLLLTLLLVWQLRQTGRRLPAAVASGAHRKGSNLYPYEQRDSDDAPLLPSLSSEGMGGGTPQGAGGDTISSAAAAAAAAAARPDDEEQQQQEGAASSSPKQIPSGVRKGTAAAGAQQRETPEETPEMTTRPYRWKVGADEDDEQQQQSFGAAEQHEEAEEEEGQEEEDDEEDAYADDEEDYEDDEDEGCPGQRRLLPPEDFSLAESLSPQTEETEDGEPAKSFQASIEERMGYPSISSLDEP</sequence>
<feature type="compositionally biased region" description="Low complexity" evidence="1">
    <location>
        <begin position="150"/>
        <end position="159"/>
    </location>
</feature>
<organism evidence="3 4">
    <name type="scientific">Eimeria acervulina</name>
    <name type="common">Coccidian parasite</name>
    <dbReference type="NCBI Taxonomy" id="5801"/>
    <lineage>
        <taxon>Eukaryota</taxon>
        <taxon>Sar</taxon>
        <taxon>Alveolata</taxon>
        <taxon>Apicomplexa</taxon>
        <taxon>Conoidasida</taxon>
        <taxon>Coccidia</taxon>
        <taxon>Eucoccidiorida</taxon>
        <taxon>Eimeriorina</taxon>
        <taxon>Eimeriidae</taxon>
        <taxon>Eimeria</taxon>
    </lineage>
</organism>
<dbReference type="EMBL" id="HG673163">
    <property type="protein sequence ID" value="CDI83084.1"/>
    <property type="molecule type" value="Genomic_DNA"/>
</dbReference>
<feature type="compositionally biased region" description="Gly residues" evidence="1">
    <location>
        <begin position="133"/>
        <end position="144"/>
    </location>
</feature>
<evidence type="ECO:0000313" key="4">
    <source>
        <dbReference type="Proteomes" id="UP000018050"/>
    </source>
</evidence>
<keyword evidence="4" id="KW-1185">Reference proteome</keyword>
<evidence type="ECO:0000313" key="3">
    <source>
        <dbReference type="EMBL" id="CDI83084.1"/>
    </source>
</evidence>
<proteinExistence type="predicted"/>
<feature type="transmembrane region" description="Helical" evidence="2">
    <location>
        <begin position="72"/>
        <end position="90"/>
    </location>
</feature>
<feature type="compositionally biased region" description="Acidic residues" evidence="1">
    <location>
        <begin position="234"/>
        <end position="266"/>
    </location>
</feature>
<dbReference type="Proteomes" id="UP000018050">
    <property type="component" value="Unassembled WGS sequence"/>
</dbReference>
<feature type="region of interest" description="Disordered" evidence="1">
    <location>
        <begin position="110"/>
        <end position="320"/>
    </location>
</feature>
<keyword evidence="2" id="KW-1133">Transmembrane helix</keyword>
<dbReference type="RefSeq" id="XP_013247731.1">
    <property type="nucleotide sequence ID" value="XM_013392277.1"/>
</dbReference>
<reference evidence="3" key="2">
    <citation type="submission" date="2013-10" db="EMBL/GenBank/DDBJ databases">
        <authorList>
            <person name="Aslett M."/>
        </authorList>
    </citation>
    <scope>NUCLEOTIDE SEQUENCE</scope>
    <source>
        <strain evidence="3">Houghton</strain>
    </source>
</reference>
<dbReference type="AlphaFoldDB" id="U6GX27"/>
<reference evidence="3" key="1">
    <citation type="submission" date="2013-10" db="EMBL/GenBank/DDBJ databases">
        <title>Genomic analysis of the causative agents of coccidiosis in chickens.</title>
        <authorList>
            <person name="Reid A.J."/>
            <person name="Blake D."/>
            <person name="Billington K."/>
            <person name="Browne H."/>
            <person name="Dunn M."/>
            <person name="Hung S."/>
            <person name="Kawahara F."/>
            <person name="Miranda-Saavedra D."/>
            <person name="Mourier T."/>
            <person name="Nagra H."/>
            <person name="Otto T.D."/>
            <person name="Rawlings N."/>
            <person name="Sanchez A."/>
            <person name="Sanders M."/>
            <person name="Subramaniam C."/>
            <person name="Tay Y."/>
            <person name="Dear P."/>
            <person name="Doerig C."/>
            <person name="Gruber A."/>
            <person name="Parkinson J."/>
            <person name="Shirley M."/>
            <person name="Wan K.L."/>
            <person name="Berriman M."/>
            <person name="Tomley F."/>
            <person name="Pain A."/>
        </authorList>
    </citation>
    <scope>NUCLEOTIDE SEQUENCE</scope>
    <source>
        <strain evidence="3">Houghton</strain>
    </source>
</reference>